<proteinExistence type="predicted"/>
<dbReference type="EMBL" id="ML208414">
    <property type="protein sequence ID" value="TFK66144.1"/>
    <property type="molecule type" value="Genomic_DNA"/>
</dbReference>
<evidence type="ECO:0000313" key="2">
    <source>
        <dbReference type="Proteomes" id="UP000308600"/>
    </source>
</evidence>
<name>A0ACD3AKH4_9AGAR</name>
<sequence length="85" mass="9882">MSSKSDPHAEERAIIDQEITELVNKLLILRSKRNSLAPISRLPPELLTRIFFLFQSGREDDSTYYQWIVITHVSSGWRKLILDTP</sequence>
<feature type="non-terminal residue" evidence="1">
    <location>
        <position position="85"/>
    </location>
</feature>
<evidence type="ECO:0000313" key="1">
    <source>
        <dbReference type="EMBL" id="TFK66144.1"/>
    </source>
</evidence>
<keyword evidence="2" id="KW-1185">Reference proteome</keyword>
<reference evidence="1 2" key="1">
    <citation type="journal article" date="2019" name="Nat. Ecol. Evol.">
        <title>Megaphylogeny resolves global patterns of mushroom evolution.</title>
        <authorList>
            <person name="Varga T."/>
            <person name="Krizsan K."/>
            <person name="Foldi C."/>
            <person name="Dima B."/>
            <person name="Sanchez-Garcia M."/>
            <person name="Sanchez-Ramirez S."/>
            <person name="Szollosi G.J."/>
            <person name="Szarkandi J.G."/>
            <person name="Papp V."/>
            <person name="Albert L."/>
            <person name="Andreopoulos W."/>
            <person name="Angelini C."/>
            <person name="Antonin V."/>
            <person name="Barry K.W."/>
            <person name="Bougher N.L."/>
            <person name="Buchanan P."/>
            <person name="Buyck B."/>
            <person name="Bense V."/>
            <person name="Catcheside P."/>
            <person name="Chovatia M."/>
            <person name="Cooper J."/>
            <person name="Damon W."/>
            <person name="Desjardin D."/>
            <person name="Finy P."/>
            <person name="Geml J."/>
            <person name="Haridas S."/>
            <person name="Hughes K."/>
            <person name="Justo A."/>
            <person name="Karasinski D."/>
            <person name="Kautmanova I."/>
            <person name="Kiss B."/>
            <person name="Kocsube S."/>
            <person name="Kotiranta H."/>
            <person name="LaButti K.M."/>
            <person name="Lechner B.E."/>
            <person name="Liimatainen K."/>
            <person name="Lipzen A."/>
            <person name="Lukacs Z."/>
            <person name="Mihaltcheva S."/>
            <person name="Morgado L.N."/>
            <person name="Niskanen T."/>
            <person name="Noordeloos M.E."/>
            <person name="Ohm R.A."/>
            <person name="Ortiz-Santana B."/>
            <person name="Ovrebo C."/>
            <person name="Racz N."/>
            <person name="Riley R."/>
            <person name="Savchenko A."/>
            <person name="Shiryaev A."/>
            <person name="Soop K."/>
            <person name="Spirin V."/>
            <person name="Szebenyi C."/>
            <person name="Tomsovsky M."/>
            <person name="Tulloss R.E."/>
            <person name="Uehling J."/>
            <person name="Grigoriev I.V."/>
            <person name="Vagvolgyi C."/>
            <person name="Papp T."/>
            <person name="Martin F.M."/>
            <person name="Miettinen O."/>
            <person name="Hibbett D.S."/>
            <person name="Nagy L.G."/>
        </authorList>
    </citation>
    <scope>NUCLEOTIDE SEQUENCE [LARGE SCALE GENOMIC DNA]</scope>
    <source>
        <strain evidence="1 2">NL-1719</strain>
    </source>
</reference>
<gene>
    <name evidence="1" type="ORF">BDN72DRAFT_772415</name>
</gene>
<dbReference type="Proteomes" id="UP000308600">
    <property type="component" value="Unassembled WGS sequence"/>
</dbReference>
<protein>
    <submittedName>
        <fullName evidence="1">Uncharacterized protein</fullName>
    </submittedName>
</protein>
<accession>A0ACD3AKH4</accession>
<organism evidence="1 2">
    <name type="scientific">Pluteus cervinus</name>
    <dbReference type="NCBI Taxonomy" id="181527"/>
    <lineage>
        <taxon>Eukaryota</taxon>
        <taxon>Fungi</taxon>
        <taxon>Dikarya</taxon>
        <taxon>Basidiomycota</taxon>
        <taxon>Agaricomycotina</taxon>
        <taxon>Agaricomycetes</taxon>
        <taxon>Agaricomycetidae</taxon>
        <taxon>Agaricales</taxon>
        <taxon>Pluteineae</taxon>
        <taxon>Pluteaceae</taxon>
        <taxon>Pluteus</taxon>
    </lineage>
</organism>